<evidence type="ECO:0000256" key="5">
    <source>
        <dbReference type="ARBA" id="ARBA00022833"/>
    </source>
</evidence>
<keyword evidence="5" id="KW-0862">Zinc</keyword>
<evidence type="ECO:0000256" key="7">
    <source>
        <dbReference type="ARBA" id="ARBA00023163"/>
    </source>
</evidence>
<keyword evidence="4 9" id="KW-0863">Zinc-finger</keyword>
<name>A0AAN7KDC1_9MYRT</name>
<keyword evidence="8" id="KW-0539">Nucleus</keyword>
<dbReference type="Gene3D" id="3.30.160.60">
    <property type="entry name" value="Classic Zinc Finger"/>
    <property type="match status" value="2"/>
</dbReference>
<evidence type="ECO:0000256" key="4">
    <source>
        <dbReference type="ARBA" id="ARBA00022771"/>
    </source>
</evidence>
<feature type="domain" description="C2H2-type" evidence="10">
    <location>
        <begin position="46"/>
        <end position="73"/>
    </location>
</feature>
<dbReference type="InterPro" id="IPR013087">
    <property type="entry name" value="Znf_C2H2_type"/>
</dbReference>
<evidence type="ECO:0000256" key="9">
    <source>
        <dbReference type="PROSITE-ProRule" id="PRU00042"/>
    </source>
</evidence>
<accession>A0AAN7KDC1</accession>
<comment type="caution">
    <text evidence="11">The sequence shown here is derived from an EMBL/GenBank/DDBJ whole genome shotgun (WGS) entry which is preliminary data.</text>
</comment>
<keyword evidence="3" id="KW-0677">Repeat</keyword>
<evidence type="ECO:0000256" key="2">
    <source>
        <dbReference type="ARBA" id="ARBA00022723"/>
    </source>
</evidence>
<evidence type="ECO:0000256" key="3">
    <source>
        <dbReference type="ARBA" id="ARBA00022737"/>
    </source>
</evidence>
<evidence type="ECO:0000256" key="1">
    <source>
        <dbReference type="ARBA" id="ARBA00004123"/>
    </source>
</evidence>
<dbReference type="EMBL" id="JAXIOK010000007">
    <property type="protein sequence ID" value="KAK4766843.1"/>
    <property type="molecule type" value="Genomic_DNA"/>
</dbReference>
<evidence type="ECO:0000259" key="10">
    <source>
        <dbReference type="PROSITE" id="PS50157"/>
    </source>
</evidence>
<dbReference type="PROSITE" id="PS50157">
    <property type="entry name" value="ZINC_FINGER_C2H2_2"/>
    <property type="match status" value="2"/>
</dbReference>
<dbReference type="PANTHER" id="PTHR26374">
    <property type="entry name" value="ZINC FINGER PROTEIN ZAT5"/>
    <property type="match status" value="1"/>
</dbReference>
<reference evidence="11 12" key="1">
    <citation type="journal article" date="2023" name="Hortic Res">
        <title>Pangenome of water caltrop reveals structural variations and asymmetric subgenome divergence after allopolyploidization.</title>
        <authorList>
            <person name="Zhang X."/>
            <person name="Chen Y."/>
            <person name="Wang L."/>
            <person name="Yuan Y."/>
            <person name="Fang M."/>
            <person name="Shi L."/>
            <person name="Lu R."/>
            <person name="Comes H.P."/>
            <person name="Ma Y."/>
            <person name="Chen Y."/>
            <person name="Huang G."/>
            <person name="Zhou Y."/>
            <person name="Zheng Z."/>
            <person name="Qiu Y."/>
        </authorList>
    </citation>
    <scope>NUCLEOTIDE SEQUENCE [LARGE SCALE GENOMIC DNA]</scope>
    <source>
        <tissue evidence="11">Roots</tissue>
    </source>
</reference>
<proteinExistence type="predicted"/>
<evidence type="ECO:0000256" key="8">
    <source>
        <dbReference type="ARBA" id="ARBA00023242"/>
    </source>
</evidence>
<dbReference type="SUPFAM" id="SSF57667">
    <property type="entry name" value="beta-beta-alpha zinc fingers"/>
    <property type="match status" value="1"/>
</dbReference>
<protein>
    <recommendedName>
        <fullName evidence="10">C2H2-type domain-containing protein</fullName>
    </recommendedName>
</protein>
<gene>
    <name evidence="11" type="ORF">SAY87_008485</name>
</gene>
<keyword evidence="6" id="KW-0805">Transcription regulation</keyword>
<organism evidence="11 12">
    <name type="scientific">Trapa incisa</name>
    <dbReference type="NCBI Taxonomy" id="236973"/>
    <lineage>
        <taxon>Eukaryota</taxon>
        <taxon>Viridiplantae</taxon>
        <taxon>Streptophyta</taxon>
        <taxon>Embryophyta</taxon>
        <taxon>Tracheophyta</taxon>
        <taxon>Spermatophyta</taxon>
        <taxon>Magnoliopsida</taxon>
        <taxon>eudicotyledons</taxon>
        <taxon>Gunneridae</taxon>
        <taxon>Pentapetalae</taxon>
        <taxon>rosids</taxon>
        <taxon>malvids</taxon>
        <taxon>Myrtales</taxon>
        <taxon>Lythraceae</taxon>
        <taxon>Trapa</taxon>
    </lineage>
</organism>
<keyword evidence="12" id="KW-1185">Reference proteome</keyword>
<comment type="subcellular location">
    <subcellularLocation>
        <location evidence="1">Nucleus</location>
    </subcellularLocation>
</comment>
<dbReference type="AlphaFoldDB" id="A0AAN7KDC1"/>
<dbReference type="GO" id="GO:0006950">
    <property type="term" value="P:response to stress"/>
    <property type="evidence" value="ECO:0007669"/>
    <property type="project" value="TreeGrafter"/>
</dbReference>
<dbReference type="Proteomes" id="UP001345219">
    <property type="component" value="Chromosome 7"/>
</dbReference>
<evidence type="ECO:0000313" key="11">
    <source>
        <dbReference type="EMBL" id="KAK4766843.1"/>
    </source>
</evidence>
<evidence type="ECO:0000256" key="6">
    <source>
        <dbReference type="ARBA" id="ARBA00023015"/>
    </source>
</evidence>
<keyword evidence="7" id="KW-0804">Transcription</keyword>
<feature type="domain" description="C2H2-type" evidence="10">
    <location>
        <begin position="102"/>
        <end position="129"/>
    </location>
</feature>
<dbReference type="PROSITE" id="PS00028">
    <property type="entry name" value="ZINC_FINGER_C2H2_1"/>
    <property type="match status" value="2"/>
</dbReference>
<dbReference type="GO" id="GO:0005634">
    <property type="term" value="C:nucleus"/>
    <property type="evidence" value="ECO:0007669"/>
    <property type="project" value="UniProtKB-SubCell"/>
</dbReference>
<dbReference type="GO" id="GO:0008270">
    <property type="term" value="F:zinc ion binding"/>
    <property type="evidence" value="ECO:0007669"/>
    <property type="project" value="UniProtKB-KW"/>
</dbReference>
<dbReference type="SMART" id="SM00355">
    <property type="entry name" value="ZnF_C2H2"/>
    <property type="match status" value="2"/>
</dbReference>
<sequence>MMKRSREVSEILGMTDGGSIDLARCLIMLSHGPTMTTKAMESEGSYECKTCNRKFPSFQALGGHRANHKKPRLVADSLASAATEDGKNKFLSLSLGMKPKMHECSICGLKFPMGHALGGHMRRHRIETMRRVKPYSFAAPPPPPPPVAIPVLKRSNSSKRVVGCMDLNLTPLENDLKLLFGEKAPKVNGFL</sequence>
<dbReference type="PANTHER" id="PTHR26374:SF379">
    <property type="entry name" value="ZINC FINGER PROTEIN ZAT12"/>
    <property type="match status" value="1"/>
</dbReference>
<dbReference type="InterPro" id="IPR036236">
    <property type="entry name" value="Znf_C2H2_sf"/>
</dbReference>
<dbReference type="Pfam" id="PF13912">
    <property type="entry name" value="zf-C2H2_6"/>
    <property type="match status" value="2"/>
</dbReference>
<dbReference type="GO" id="GO:0010200">
    <property type="term" value="P:response to chitin"/>
    <property type="evidence" value="ECO:0007669"/>
    <property type="project" value="TreeGrafter"/>
</dbReference>
<evidence type="ECO:0000313" key="12">
    <source>
        <dbReference type="Proteomes" id="UP001345219"/>
    </source>
</evidence>
<keyword evidence="2" id="KW-0479">Metal-binding</keyword>